<dbReference type="PROSITE" id="PS50847">
    <property type="entry name" value="GRAM_POS_ANCHORING"/>
    <property type="match status" value="1"/>
</dbReference>
<evidence type="ECO:0000256" key="6">
    <source>
        <dbReference type="SAM" id="Phobius"/>
    </source>
</evidence>
<accession>A0ABW6XJT1</accession>
<evidence type="ECO:0000256" key="4">
    <source>
        <dbReference type="ARBA" id="ARBA00023088"/>
    </source>
</evidence>
<evidence type="ECO:0000256" key="1">
    <source>
        <dbReference type="ARBA" id="ARBA00022512"/>
    </source>
</evidence>
<evidence type="ECO:0000259" key="8">
    <source>
        <dbReference type="PROSITE" id="PS50847"/>
    </source>
</evidence>
<evidence type="ECO:0000256" key="7">
    <source>
        <dbReference type="SAM" id="SignalP"/>
    </source>
</evidence>
<comment type="caution">
    <text evidence="9">The sequence shown here is derived from an EMBL/GenBank/DDBJ whole genome shotgun (WGS) entry which is preliminary data.</text>
</comment>
<reference evidence="9 10" key="1">
    <citation type="submission" date="2024-10" db="EMBL/GenBank/DDBJ databases">
        <title>The Natural Products Discovery Center: Release of the First 8490 Sequenced Strains for Exploring Actinobacteria Biosynthetic Diversity.</title>
        <authorList>
            <person name="Kalkreuter E."/>
            <person name="Kautsar S.A."/>
            <person name="Yang D."/>
            <person name="Bader C.D."/>
            <person name="Teijaro C.N."/>
            <person name="Fluegel L."/>
            <person name="Davis C.M."/>
            <person name="Simpson J.R."/>
            <person name="Lauterbach L."/>
            <person name="Steele A.D."/>
            <person name="Gui C."/>
            <person name="Meng S."/>
            <person name="Li G."/>
            <person name="Viehrig K."/>
            <person name="Ye F."/>
            <person name="Su P."/>
            <person name="Kiefer A.F."/>
            <person name="Nichols A."/>
            <person name="Cepeda A.J."/>
            <person name="Yan W."/>
            <person name="Fan B."/>
            <person name="Jiang Y."/>
            <person name="Adhikari A."/>
            <person name="Zheng C.-J."/>
            <person name="Schuster L."/>
            <person name="Cowan T.M."/>
            <person name="Smanski M.J."/>
            <person name="Chevrette M.G."/>
            <person name="De Carvalho L.P.S."/>
            <person name="Shen B."/>
        </authorList>
    </citation>
    <scope>NUCLEOTIDE SEQUENCE [LARGE SCALE GENOMIC DNA]</scope>
    <source>
        <strain evidence="9 10">NPDC012605</strain>
    </source>
</reference>
<feature type="region of interest" description="Disordered" evidence="5">
    <location>
        <begin position="37"/>
        <end position="87"/>
    </location>
</feature>
<keyword evidence="6" id="KW-1133">Transmembrane helix</keyword>
<feature type="compositionally biased region" description="Pro residues" evidence="5">
    <location>
        <begin position="259"/>
        <end position="270"/>
    </location>
</feature>
<feature type="compositionally biased region" description="Basic and acidic residues" evidence="5">
    <location>
        <begin position="285"/>
        <end position="298"/>
    </location>
</feature>
<keyword evidence="2" id="KW-0964">Secreted</keyword>
<feature type="domain" description="Gram-positive cocci surface proteins LPxTG" evidence="8">
    <location>
        <begin position="289"/>
        <end position="327"/>
    </location>
</feature>
<feature type="compositionally biased region" description="Low complexity" evidence="5">
    <location>
        <begin position="44"/>
        <end position="56"/>
    </location>
</feature>
<organism evidence="9 10">
    <name type="scientific">Streptomyces flavochromogenes</name>
    <dbReference type="NCBI Taxonomy" id="68199"/>
    <lineage>
        <taxon>Bacteria</taxon>
        <taxon>Bacillati</taxon>
        <taxon>Actinomycetota</taxon>
        <taxon>Actinomycetes</taxon>
        <taxon>Kitasatosporales</taxon>
        <taxon>Streptomycetaceae</taxon>
        <taxon>Streptomyces</taxon>
    </lineage>
</organism>
<sequence>MASAPLRPRSPRALTAAAALAVTATAHLALASPALAAPAPPATPTTAPAPAQAAPDIPAPDPPAPTCGTPAGSAFPLDTRIHGGPADYPAGGSLREWKLDLTNTTDATCSGIHPVLVLTDERGVLRPEQIRFEFYDAGAARWRPVTFVATERAEKVGVFTGPEGPGSSGVSDGPDGFGGFMVPAGRTLAIPVRLGFRAETAPDEVVVNAAVVQRRGADGDWVGESGDYRLTVSPAAPDRPTGTDEPAPDTSATSGPVAPSRPPGATPRPPSSTAEDPEDLVLAGPDRELADTGRDSEDHAELLVPLAAALVLLGAVLVRAARRRRHR</sequence>
<evidence type="ECO:0000256" key="3">
    <source>
        <dbReference type="ARBA" id="ARBA00022729"/>
    </source>
</evidence>
<evidence type="ECO:0000313" key="10">
    <source>
        <dbReference type="Proteomes" id="UP001602370"/>
    </source>
</evidence>
<keyword evidence="4" id="KW-0572">Peptidoglycan-anchor</keyword>
<evidence type="ECO:0000313" key="9">
    <source>
        <dbReference type="EMBL" id="MFF5917738.1"/>
    </source>
</evidence>
<keyword evidence="3 7" id="KW-0732">Signal</keyword>
<name>A0ABW6XJT1_9ACTN</name>
<keyword evidence="1" id="KW-0134">Cell wall</keyword>
<dbReference type="Proteomes" id="UP001602370">
    <property type="component" value="Unassembled WGS sequence"/>
</dbReference>
<protein>
    <recommendedName>
        <fullName evidence="8">Gram-positive cocci surface proteins LPxTG domain-containing protein</fullName>
    </recommendedName>
</protein>
<proteinExistence type="predicted"/>
<gene>
    <name evidence="9" type="ORF">ACFY8C_05270</name>
</gene>
<dbReference type="EMBL" id="JBIBDZ010000001">
    <property type="protein sequence ID" value="MFF5917738.1"/>
    <property type="molecule type" value="Genomic_DNA"/>
</dbReference>
<feature type="chain" id="PRO_5047227911" description="Gram-positive cocci surface proteins LPxTG domain-containing protein" evidence="7">
    <location>
        <begin position="37"/>
        <end position="327"/>
    </location>
</feature>
<feature type="signal peptide" evidence="7">
    <location>
        <begin position="1"/>
        <end position="36"/>
    </location>
</feature>
<dbReference type="InterPro" id="IPR019931">
    <property type="entry name" value="LPXTG_anchor"/>
</dbReference>
<evidence type="ECO:0000256" key="2">
    <source>
        <dbReference type="ARBA" id="ARBA00022525"/>
    </source>
</evidence>
<keyword evidence="10" id="KW-1185">Reference proteome</keyword>
<keyword evidence="6" id="KW-0812">Transmembrane</keyword>
<evidence type="ECO:0000256" key="5">
    <source>
        <dbReference type="SAM" id="MobiDB-lite"/>
    </source>
</evidence>
<feature type="region of interest" description="Disordered" evidence="5">
    <location>
        <begin position="218"/>
        <end position="298"/>
    </location>
</feature>
<keyword evidence="6" id="KW-0472">Membrane</keyword>
<feature type="transmembrane region" description="Helical" evidence="6">
    <location>
        <begin position="302"/>
        <end position="321"/>
    </location>
</feature>
<dbReference type="RefSeq" id="WP_388305162.1">
    <property type="nucleotide sequence ID" value="NZ_JBIBDZ010000001.1"/>
</dbReference>